<reference evidence="1" key="1">
    <citation type="submission" date="2019-06" db="EMBL/GenBank/DDBJ databases">
        <authorList>
            <person name="Murdoch R.W."/>
            <person name="Fathepure B."/>
        </authorList>
    </citation>
    <scope>NUCLEOTIDE SEQUENCE</scope>
</reference>
<name>A0A5B8RKC3_9ZZZZ</name>
<dbReference type="AlphaFoldDB" id="A0A5B8RKC3"/>
<evidence type="ECO:0008006" key="2">
    <source>
        <dbReference type="Google" id="ProtNLM"/>
    </source>
</evidence>
<accession>A0A5B8RKC3</accession>
<proteinExistence type="predicted"/>
<gene>
    <name evidence="1" type="ORF">KBTEX_04490</name>
</gene>
<dbReference type="Gene3D" id="2.40.160.50">
    <property type="entry name" value="membrane protein fhac: a member of the omp85/tpsb transporter family"/>
    <property type="match status" value="1"/>
</dbReference>
<evidence type="ECO:0000313" key="1">
    <source>
        <dbReference type="EMBL" id="QEA08114.1"/>
    </source>
</evidence>
<protein>
    <recommendedName>
        <fullName evidence="2">Haemolysin activator HlyB C-terminal domain-containing protein</fullName>
    </recommendedName>
</protein>
<sequence length="96" mass="10602">MRGYDAGILAAPHGLDLGLEAHWSFHPGWEASLLADYGQAVDIDGDNPSIYSLGVGLQYRLGRTLVARAVYAHAFKKVVPRQDSGQLLLQLSWRPW</sequence>
<organism evidence="1">
    <name type="scientific">uncultured organism</name>
    <dbReference type="NCBI Taxonomy" id="155900"/>
    <lineage>
        <taxon>unclassified sequences</taxon>
        <taxon>environmental samples</taxon>
    </lineage>
</organism>
<dbReference type="EMBL" id="MN079893">
    <property type="protein sequence ID" value="QEA08114.1"/>
    <property type="molecule type" value="Genomic_DNA"/>
</dbReference>